<evidence type="ECO:0000256" key="1">
    <source>
        <dbReference type="SAM" id="MobiDB-lite"/>
    </source>
</evidence>
<feature type="compositionally biased region" description="Low complexity" evidence="1">
    <location>
        <begin position="276"/>
        <end position="296"/>
    </location>
</feature>
<protein>
    <submittedName>
        <fullName evidence="2">Uncharacterized protein</fullName>
    </submittedName>
</protein>
<evidence type="ECO:0000313" key="2">
    <source>
        <dbReference type="EMBL" id="KKY36242.1"/>
    </source>
</evidence>
<feature type="region of interest" description="Disordered" evidence="1">
    <location>
        <begin position="1"/>
        <end position="31"/>
    </location>
</feature>
<proteinExistence type="predicted"/>
<gene>
    <name evidence="2" type="ORF">UCDDA912_g03786</name>
</gene>
<comment type="caution">
    <text evidence="2">The sequence shown here is derived from an EMBL/GenBank/DDBJ whole genome shotgun (WGS) entry which is preliminary data.</text>
</comment>
<keyword evidence="3" id="KW-1185">Reference proteome</keyword>
<dbReference type="AlphaFoldDB" id="A0A0G2FPH4"/>
<feature type="region of interest" description="Disordered" evidence="1">
    <location>
        <begin position="253"/>
        <end position="324"/>
    </location>
</feature>
<accession>A0A0G2FPH4</accession>
<reference evidence="2 3" key="2">
    <citation type="submission" date="2015-05" db="EMBL/GenBank/DDBJ databases">
        <authorList>
            <person name="Morales-Cruz A."/>
            <person name="Amrine K.C."/>
            <person name="Cantu D."/>
        </authorList>
    </citation>
    <scope>NUCLEOTIDE SEQUENCE [LARGE SCALE GENOMIC DNA]</scope>
    <source>
        <strain evidence="2">DA912</strain>
    </source>
</reference>
<sequence length="324" mass="36889">MEDAYPQADQAQKPRRLRQKDLEELRDKHQSGEDKLIPIWKKAGPNEPHTSFVDAFSRTALATFSPQWKKQLDLHPEYCVAEGPYRGVFKLILDWIKLCIEEGNDVKFPDIEEPETNPKEDAKEYKRQHQLHILLDVIAAANYLQIPEASLQTGLKKRAAGYARKHIIDLRLVKRIYSSEVGDHLTSDLREVAAISIFEAWWTHKLDDPEFDEYVSELEQMRVDVPKLDEDLHEQFIKKKEFIAGKREERKRARDAEFSAAPVDNGFDNPHGPTDGGWDSVDGAGDAGDGWNQAAAVVTNEGAADWEKTTEEKPSWGAASDSIW</sequence>
<dbReference type="Proteomes" id="UP000034680">
    <property type="component" value="Unassembled WGS sequence"/>
</dbReference>
<feature type="compositionally biased region" description="Basic and acidic residues" evidence="1">
    <location>
        <begin position="305"/>
        <end position="314"/>
    </location>
</feature>
<evidence type="ECO:0000313" key="3">
    <source>
        <dbReference type="Proteomes" id="UP000034680"/>
    </source>
</evidence>
<dbReference type="OrthoDB" id="4117455at2759"/>
<organism evidence="2 3">
    <name type="scientific">Diaporthe ampelina</name>
    <dbReference type="NCBI Taxonomy" id="1214573"/>
    <lineage>
        <taxon>Eukaryota</taxon>
        <taxon>Fungi</taxon>
        <taxon>Dikarya</taxon>
        <taxon>Ascomycota</taxon>
        <taxon>Pezizomycotina</taxon>
        <taxon>Sordariomycetes</taxon>
        <taxon>Sordariomycetidae</taxon>
        <taxon>Diaporthales</taxon>
        <taxon>Diaporthaceae</taxon>
        <taxon>Diaporthe</taxon>
    </lineage>
</organism>
<name>A0A0G2FPH4_9PEZI</name>
<reference evidence="2 3" key="1">
    <citation type="submission" date="2015-05" db="EMBL/GenBank/DDBJ databases">
        <title>Distinctive expansion of gene families associated with plant cell wall degradation and secondary metabolism in the genomes of grapevine trunk pathogens.</title>
        <authorList>
            <person name="Lawrence D.P."/>
            <person name="Travadon R."/>
            <person name="Rolshausen P.E."/>
            <person name="Baumgartner K."/>
        </authorList>
    </citation>
    <scope>NUCLEOTIDE SEQUENCE [LARGE SCALE GENOMIC DNA]</scope>
    <source>
        <strain evidence="2">DA912</strain>
    </source>
</reference>
<feature type="compositionally biased region" description="Basic and acidic residues" evidence="1">
    <location>
        <begin position="19"/>
        <end position="31"/>
    </location>
</feature>
<dbReference type="EMBL" id="LCUC01000134">
    <property type="protein sequence ID" value="KKY36242.1"/>
    <property type="molecule type" value="Genomic_DNA"/>
</dbReference>